<proteinExistence type="predicted"/>
<dbReference type="EMBL" id="JABWCS010000212">
    <property type="protein sequence ID" value="NUU62062.1"/>
    <property type="molecule type" value="Genomic_DNA"/>
</dbReference>
<reference evidence="2" key="1">
    <citation type="submission" date="2020-06" db="EMBL/GenBank/DDBJ databases">
        <title>Paenibacillus sp. nov., isolated from soil.</title>
        <authorList>
            <person name="Seo Y.L."/>
        </authorList>
    </citation>
    <scope>NUCLEOTIDE SEQUENCE [LARGE SCALE GENOMIC DNA]</scope>
    <source>
        <strain evidence="2">JW14</strain>
    </source>
</reference>
<gene>
    <name evidence="2" type="ORF">HPT30_17090</name>
</gene>
<evidence type="ECO:0000313" key="3">
    <source>
        <dbReference type="Proteomes" id="UP000564806"/>
    </source>
</evidence>
<evidence type="ECO:0000313" key="2">
    <source>
        <dbReference type="EMBL" id="NUU62062.1"/>
    </source>
</evidence>
<evidence type="ECO:0000259" key="1">
    <source>
        <dbReference type="Pfam" id="PF22016"/>
    </source>
</evidence>
<keyword evidence="3" id="KW-1185">Reference proteome</keyword>
<comment type="caution">
    <text evidence="2">The sequence shown here is derived from an EMBL/GenBank/DDBJ whole genome shotgun (WGS) entry which is preliminary data.</text>
</comment>
<organism evidence="2 3">
    <name type="scientific">Paenibacillus agri</name>
    <dbReference type="NCBI Taxonomy" id="2744309"/>
    <lineage>
        <taxon>Bacteria</taxon>
        <taxon>Bacillati</taxon>
        <taxon>Bacillota</taxon>
        <taxon>Bacilli</taxon>
        <taxon>Bacillales</taxon>
        <taxon>Paenibacillaceae</taxon>
        <taxon>Paenibacillus</taxon>
    </lineage>
</organism>
<name>A0A850ETB4_9BACL</name>
<dbReference type="Pfam" id="PF22016">
    <property type="entry name" value="DUF6933"/>
    <property type="match status" value="1"/>
</dbReference>
<dbReference type="AlphaFoldDB" id="A0A850ETB4"/>
<feature type="domain" description="DUF6933" evidence="1">
    <location>
        <begin position="4"/>
        <end position="152"/>
    </location>
</feature>
<dbReference type="Proteomes" id="UP000564806">
    <property type="component" value="Unassembled WGS sequence"/>
</dbReference>
<protein>
    <recommendedName>
        <fullName evidence="1">DUF6933 domain-containing protein</fullName>
    </recommendedName>
</protein>
<sequence length="163" mass="19377">MFVLRFTQTLLKDMKITPVEYENISPLLSWHANIIRLNKRKHILFVNDLSRLSIIIDGVRTLQLNILLDKFHSRLFEYLVSEGIEQKVIESYLKEGLETNISKTNSRSVLGTMKEITMYCDVTQLKFADQEERDKWLNRTIHKPIDYKKPIDVFKEEIRKYSL</sequence>
<accession>A0A850ETB4</accession>
<dbReference type="InterPro" id="IPR053864">
    <property type="entry name" value="DUF6933"/>
</dbReference>